<dbReference type="Pfam" id="PF24096">
    <property type="entry name" value="DUF7379"/>
    <property type="match status" value="1"/>
</dbReference>
<dbReference type="GO" id="GO:0016740">
    <property type="term" value="F:transferase activity"/>
    <property type="evidence" value="ECO:0007669"/>
    <property type="project" value="UniProtKB-KW"/>
</dbReference>
<keyword evidence="3" id="KW-0378">Hydrolase</keyword>
<organism evidence="3 4">
    <name type="scientific">endosymbiont of Riftia pachyptila</name>
    <name type="common">vent Ph05</name>
    <dbReference type="NCBI Taxonomy" id="1048808"/>
    <lineage>
        <taxon>Bacteria</taxon>
        <taxon>Pseudomonadati</taxon>
        <taxon>Pseudomonadota</taxon>
        <taxon>Gammaproteobacteria</taxon>
        <taxon>sulfur-oxidizing symbionts</taxon>
    </lineage>
</organism>
<dbReference type="RefSeq" id="WP_005966655.1">
    <property type="nucleotide sequence ID" value="NZ_AFOC01000154.1"/>
</dbReference>
<dbReference type="PANTHER" id="PTHR37946">
    <property type="entry name" value="SLL1969 PROTEIN"/>
    <property type="match status" value="1"/>
</dbReference>
<feature type="transmembrane region" description="Helical" evidence="1">
    <location>
        <begin position="22"/>
        <end position="40"/>
    </location>
</feature>
<evidence type="ECO:0000313" key="4">
    <source>
        <dbReference type="Proteomes" id="UP000004491"/>
    </source>
</evidence>
<reference evidence="3" key="1">
    <citation type="journal article" date="2011" name="ISME J.">
        <title>The endosymbionts of the deep-sea tubeworms Riftia pachyptila and Tevnia jerichonana share an identical physiology as revealed by proteogenomic analyses.</title>
        <authorList>
            <person name="Gardebrecht A."/>
            <person name="Markert S."/>
            <person name="Felbeck H."/>
            <person name="Thuermer A."/>
            <person name="Albrecht D."/>
            <person name="Wollherr A."/>
            <person name="Kabisch J."/>
            <person name="Lehmann R."/>
            <person name="Daniel R."/>
            <person name="Liesegang H."/>
            <person name="Hecker M."/>
            <person name="Sievert S.M."/>
            <person name="Schweder T."/>
        </authorList>
    </citation>
    <scope>NUCLEOTIDE SEQUENCE [LARGE SCALE GENOMIC DNA]</scope>
</reference>
<dbReference type="GO" id="GO:0016787">
    <property type="term" value="F:hydrolase activity"/>
    <property type="evidence" value="ECO:0007669"/>
    <property type="project" value="UniProtKB-KW"/>
</dbReference>
<keyword evidence="1" id="KW-0812">Transmembrane</keyword>
<proteinExistence type="predicted"/>
<name>G2DHT9_9GAMM</name>
<dbReference type="Gene3D" id="3.40.50.1820">
    <property type="entry name" value="alpha/beta hydrolase"/>
    <property type="match status" value="1"/>
</dbReference>
<dbReference type="InterPro" id="IPR055803">
    <property type="entry name" value="DUF7379"/>
</dbReference>
<evidence type="ECO:0000256" key="1">
    <source>
        <dbReference type="SAM" id="Phobius"/>
    </source>
</evidence>
<dbReference type="EMBL" id="AFOC01000154">
    <property type="protein sequence ID" value="EGV49817.1"/>
    <property type="molecule type" value="Genomic_DNA"/>
</dbReference>
<dbReference type="InterPro" id="IPR029058">
    <property type="entry name" value="AB_hydrolase_fold"/>
</dbReference>
<keyword evidence="4" id="KW-1185">Reference proteome</keyword>
<gene>
    <name evidence="3" type="ORF">Rifp1Sym_fw00020</name>
</gene>
<protein>
    <submittedName>
        <fullName evidence="3">Putative acetyltransferase/hydrolase</fullName>
    </submittedName>
</protein>
<accession>G2DHT9</accession>
<dbReference type="Proteomes" id="UP000004491">
    <property type="component" value="Unassembled WGS sequence"/>
</dbReference>
<evidence type="ECO:0000313" key="3">
    <source>
        <dbReference type="EMBL" id="EGV49817.1"/>
    </source>
</evidence>
<dbReference type="SUPFAM" id="SSF53474">
    <property type="entry name" value="alpha/beta-Hydrolases"/>
    <property type="match status" value="1"/>
</dbReference>
<keyword evidence="1" id="KW-1133">Transmembrane helix</keyword>
<keyword evidence="1" id="KW-0472">Membrane</keyword>
<feature type="domain" description="DUF7379" evidence="2">
    <location>
        <begin position="134"/>
        <end position="224"/>
    </location>
</feature>
<keyword evidence="3" id="KW-0808">Transferase</keyword>
<dbReference type="AlphaFoldDB" id="G2DHT9"/>
<comment type="caution">
    <text evidence="3">The sequence shown here is derived from an EMBL/GenBank/DDBJ whole genome shotgun (WGS) entry which is preliminary data.</text>
</comment>
<sequence>MDKPPPAAQRRRRRRRRRRRKILLRLLILWIITIVAWQLLRPHFSEQERQIRSQLRHTIEQRFPQQAAEANAHYGLKPFPAGRPLNLSRPQVVLIHGLDDPGKIWMNLAPTLAKTGFSIWLMNYPDDQPISDSAELFHQQLQWLQQQGVSSITIIAHSMGGLVSRDLLSRPEWLTDKNIPQVSQLILVGTPNQGSELARLRFFAELRDQFAEIPNGEFGWLNAIFDGAGEAGLDLTPGSPFLTQLNSRPAPPDTRIMVIAGQLGQIDKQRLQTAIANHRETLPEGTEVALLQLFEQIEAALAILGDGLVSLNSARLPGAEFHTVSGTHLSIIRNISTESQRVPPAIPLILQLLTPTVEEAIKEP</sequence>
<evidence type="ECO:0000259" key="2">
    <source>
        <dbReference type="Pfam" id="PF24096"/>
    </source>
</evidence>
<dbReference type="PANTHER" id="PTHR37946:SF1">
    <property type="entry name" value="SLL1969 PROTEIN"/>
    <property type="match status" value="1"/>
</dbReference>